<evidence type="ECO:0000313" key="5">
    <source>
        <dbReference type="Proteomes" id="UP001232750"/>
    </source>
</evidence>
<evidence type="ECO:0000256" key="2">
    <source>
        <dbReference type="SAM" id="MobiDB-lite"/>
    </source>
</evidence>
<gene>
    <name evidence="4" type="ORF">QNJ86_00140</name>
</gene>
<reference evidence="4 5" key="1">
    <citation type="submission" date="2023-05" db="EMBL/GenBank/DDBJ databases">
        <title>Gordonibacter KGMB12511T sp. nov., isolated from faeces of healthy Korean.</title>
        <authorList>
            <person name="Kim H.S."/>
            <person name="Kim J.-S."/>
            <person name="Suh M.K."/>
            <person name="Eom M.K."/>
            <person name="Do H.E."/>
            <person name="Lee J.-S."/>
        </authorList>
    </citation>
    <scope>NUCLEOTIDE SEQUENCE [LARGE SCALE GENOMIC DNA]</scope>
    <source>
        <strain evidence="4 5">KGMB12511</strain>
    </source>
</reference>
<dbReference type="Pfam" id="PF01541">
    <property type="entry name" value="GIY-YIG"/>
    <property type="match status" value="1"/>
</dbReference>
<feature type="compositionally biased region" description="Polar residues" evidence="2">
    <location>
        <begin position="1"/>
        <end position="17"/>
    </location>
</feature>
<dbReference type="Proteomes" id="UP001232750">
    <property type="component" value="Unassembled WGS sequence"/>
</dbReference>
<name>A0ABT7DI58_9ACTN</name>
<dbReference type="CDD" id="cd10456">
    <property type="entry name" value="GIY-YIG_UPF0213"/>
    <property type="match status" value="1"/>
</dbReference>
<protein>
    <submittedName>
        <fullName evidence="4">GIY-YIG nuclease family protein</fullName>
    </submittedName>
</protein>
<dbReference type="PANTHER" id="PTHR34477:SF1">
    <property type="entry name" value="UPF0213 PROTEIN YHBQ"/>
    <property type="match status" value="1"/>
</dbReference>
<proteinExistence type="inferred from homology"/>
<organism evidence="4 5">
    <name type="scientific">Gordonibacter faecis</name>
    <dbReference type="NCBI Taxonomy" id="3047475"/>
    <lineage>
        <taxon>Bacteria</taxon>
        <taxon>Bacillati</taxon>
        <taxon>Actinomycetota</taxon>
        <taxon>Coriobacteriia</taxon>
        <taxon>Eggerthellales</taxon>
        <taxon>Eggerthellaceae</taxon>
        <taxon>Gordonibacter</taxon>
    </lineage>
</organism>
<feature type="region of interest" description="Disordered" evidence="2">
    <location>
        <begin position="1"/>
        <end position="39"/>
    </location>
</feature>
<dbReference type="Gene3D" id="3.40.1440.10">
    <property type="entry name" value="GIY-YIG endonuclease"/>
    <property type="match status" value="1"/>
</dbReference>
<feature type="domain" description="GIY-YIG" evidence="3">
    <location>
        <begin position="40"/>
        <end position="115"/>
    </location>
</feature>
<dbReference type="InterPro" id="IPR050190">
    <property type="entry name" value="UPF0213_domain"/>
</dbReference>
<evidence type="ECO:0000259" key="3">
    <source>
        <dbReference type="PROSITE" id="PS50164"/>
    </source>
</evidence>
<dbReference type="PROSITE" id="PS50164">
    <property type="entry name" value="GIY_YIG"/>
    <property type="match status" value="1"/>
</dbReference>
<evidence type="ECO:0000256" key="1">
    <source>
        <dbReference type="ARBA" id="ARBA00007435"/>
    </source>
</evidence>
<dbReference type="RefSeq" id="WP_283830538.1">
    <property type="nucleotide sequence ID" value="NZ_JASJEU010000001.1"/>
</dbReference>
<keyword evidence="5" id="KW-1185">Reference proteome</keyword>
<dbReference type="InterPro" id="IPR035901">
    <property type="entry name" value="GIY-YIG_endonuc_sf"/>
</dbReference>
<comment type="caution">
    <text evidence="4">The sequence shown here is derived from an EMBL/GenBank/DDBJ whole genome shotgun (WGS) entry which is preliminary data.</text>
</comment>
<dbReference type="SUPFAM" id="SSF82771">
    <property type="entry name" value="GIY-YIG endonuclease"/>
    <property type="match status" value="1"/>
</dbReference>
<evidence type="ECO:0000313" key="4">
    <source>
        <dbReference type="EMBL" id="MDJ1649206.1"/>
    </source>
</evidence>
<feature type="compositionally biased region" description="Polar residues" evidence="2">
    <location>
        <begin position="29"/>
        <end position="39"/>
    </location>
</feature>
<sequence length="145" mass="15965">MGINGSKQQASKLQKPTTAEAKNHAKQTAEPTSADPSDSPSFFMYVLTCADGTLYTGYTTDVEQRVCVHNAGKGAKYTRSRTPVQVVAQARFATKHEAMSAEYHFKRLSRSAKERLLARARTEDFANILAERWGETGEANAASYQ</sequence>
<comment type="similarity">
    <text evidence="1">Belongs to the UPF0213 family.</text>
</comment>
<accession>A0ABT7DI58</accession>
<dbReference type="EMBL" id="JASJEU010000001">
    <property type="protein sequence ID" value="MDJ1649206.1"/>
    <property type="molecule type" value="Genomic_DNA"/>
</dbReference>
<dbReference type="PANTHER" id="PTHR34477">
    <property type="entry name" value="UPF0213 PROTEIN YHBQ"/>
    <property type="match status" value="1"/>
</dbReference>
<dbReference type="InterPro" id="IPR000305">
    <property type="entry name" value="GIY-YIG_endonuc"/>
</dbReference>